<evidence type="ECO:0000313" key="1">
    <source>
        <dbReference type="EMBL" id="KAF2430978.1"/>
    </source>
</evidence>
<dbReference type="OrthoDB" id="3658431at2759"/>
<comment type="caution">
    <text evidence="1">The sequence shown here is derived from an EMBL/GenBank/DDBJ whole genome shotgun (WGS) entry which is preliminary data.</text>
</comment>
<gene>
    <name evidence="1" type="ORF">EJ08DRAFT_205761</name>
</gene>
<organism evidence="1 2">
    <name type="scientific">Tothia fuscella</name>
    <dbReference type="NCBI Taxonomy" id="1048955"/>
    <lineage>
        <taxon>Eukaryota</taxon>
        <taxon>Fungi</taxon>
        <taxon>Dikarya</taxon>
        <taxon>Ascomycota</taxon>
        <taxon>Pezizomycotina</taxon>
        <taxon>Dothideomycetes</taxon>
        <taxon>Pleosporomycetidae</taxon>
        <taxon>Venturiales</taxon>
        <taxon>Cylindrosympodiaceae</taxon>
        <taxon>Tothia</taxon>
    </lineage>
</organism>
<accession>A0A9P4NT52</accession>
<reference evidence="1" key="1">
    <citation type="journal article" date="2020" name="Stud. Mycol.">
        <title>101 Dothideomycetes genomes: a test case for predicting lifestyles and emergence of pathogens.</title>
        <authorList>
            <person name="Haridas S."/>
            <person name="Albert R."/>
            <person name="Binder M."/>
            <person name="Bloem J."/>
            <person name="Labutti K."/>
            <person name="Salamov A."/>
            <person name="Andreopoulos B."/>
            <person name="Baker S."/>
            <person name="Barry K."/>
            <person name="Bills G."/>
            <person name="Bluhm B."/>
            <person name="Cannon C."/>
            <person name="Castanera R."/>
            <person name="Culley D."/>
            <person name="Daum C."/>
            <person name="Ezra D."/>
            <person name="Gonzalez J."/>
            <person name="Henrissat B."/>
            <person name="Kuo A."/>
            <person name="Liang C."/>
            <person name="Lipzen A."/>
            <person name="Lutzoni F."/>
            <person name="Magnuson J."/>
            <person name="Mondo S."/>
            <person name="Nolan M."/>
            <person name="Ohm R."/>
            <person name="Pangilinan J."/>
            <person name="Park H.-J."/>
            <person name="Ramirez L."/>
            <person name="Alfaro M."/>
            <person name="Sun H."/>
            <person name="Tritt A."/>
            <person name="Yoshinaga Y."/>
            <person name="Zwiers L.-H."/>
            <person name="Turgeon B."/>
            <person name="Goodwin S."/>
            <person name="Spatafora J."/>
            <person name="Crous P."/>
            <person name="Grigoriev I."/>
        </authorList>
    </citation>
    <scope>NUCLEOTIDE SEQUENCE</scope>
    <source>
        <strain evidence="1">CBS 130266</strain>
    </source>
</reference>
<sequence>MLQTPDSTCLFYTSGNTANARDYAKTKAGLYTTIWEIWPKKYYNDDEKDKKNPLRCIMADAVIRREYFVIMSGAMATLCSTAAIVMTENIDAIDNNGIWGQTERPTLEKTGNVGGQVDTIMAGTSPDPKTKKKIWQRPGTANREINMTKKLKFDDNCGASGDVKRFDKGGASEVDW</sequence>
<dbReference type="Proteomes" id="UP000800235">
    <property type="component" value="Unassembled WGS sequence"/>
</dbReference>
<keyword evidence="2" id="KW-1185">Reference proteome</keyword>
<protein>
    <submittedName>
        <fullName evidence="1">Uncharacterized protein</fullName>
    </submittedName>
</protein>
<dbReference type="AlphaFoldDB" id="A0A9P4NT52"/>
<proteinExistence type="predicted"/>
<name>A0A9P4NT52_9PEZI</name>
<evidence type="ECO:0000313" key="2">
    <source>
        <dbReference type="Proteomes" id="UP000800235"/>
    </source>
</evidence>
<dbReference type="EMBL" id="MU007035">
    <property type="protein sequence ID" value="KAF2430978.1"/>
    <property type="molecule type" value="Genomic_DNA"/>
</dbReference>